<feature type="transmembrane region" description="Helical" evidence="8">
    <location>
        <begin position="903"/>
        <end position="918"/>
    </location>
</feature>
<feature type="transmembrane region" description="Helical" evidence="8">
    <location>
        <begin position="987"/>
        <end position="1009"/>
    </location>
</feature>
<dbReference type="Gene3D" id="3.30.70.1430">
    <property type="entry name" value="Multidrug efflux transporter AcrB pore domain"/>
    <property type="match status" value="2"/>
</dbReference>
<dbReference type="GO" id="GO:0042910">
    <property type="term" value="F:xenobiotic transmembrane transporter activity"/>
    <property type="evidence" value="ECO:0007669"/>
    <property type="project" value="TreeGrafter"/>
</dbReference>
<dbReference type="EMBL" id="MLJW01000162">
    <property type="protein sequence ID" value="OIQ95650.1"/>
    <property type="molecule type" value="Genomic_DNA"/>
</dbReference>
<evidence type="ECO:0000256" key="8">
    <source>
        <dbReference type="SAM" id="Phobius"/>
    </source>
</evidence>
<evidence type="ECO:0000256" key="5">
    <source>
        <dbReference type="ARBA" id="ARBA00022692"/>
    </source>
</evidence>
<feature type="transmembrane region" description="Helical" evidence="8">
    <location>
        <begin position="336"/>
        <end position="353"/>
    </location>
</feature>
<dbReference type="SUPFAM" id="SSF82714">
    <property type="entry name" value="Multidrug efflux transporter AcrB TolC docking domain, DN and DC subdomains"/>
    <property type="match status" value="2"/>
</dbReference>
<keyword evidence="7 8" id="KW-0472">Membrane</keyword>
<keyword evidence="2" id="KW-0813">Transport</keyword>
<feature type="transmembrane region" description="Helical" evidence="8">
    <location>
        <begin position="855"/>
        <end position="872"/>
    </location>
</feature>
<protein>
    <submittedName>
        <fullName evidence="9">Multidrug resistance protein MdtC</fullName>
    </submittedName>
</protein>
<accession>A0A1J5RJM1</accession>
<dbReference type="InterPro" id="IPR001036">
    <property type="entry name" value="Acrflvin-R"/>
</dbReference>
<dbReference type="Gene3D" id="3.30.2090.10">
    <property type="entry name" value="Multidrug efflux transporter AcrB TolC docking domain, DN and DC subdomains"/>
    <property type="match status" value="2"/>
</dbReference>
<dbReference type="Pfam" id="PF00873">
    <property type="entry name" value="ACR_tran"/>
    <property type="match status" value="1"/>
</dbReference>
<feature type="transmembrane region" description="Helical" evidence="8">
    <location>
        <begin position="431"/>
        <end position="451"/>
    </location>
</feature>
<dbReference type="PANTHER" id="PTHR32063:SF21">
    <property type="entry name" value="MULTIDRUG RESISTANCE PROTEIN MDTB"/>
    <property type="match status" value="1"/>
</dbReference>
<dbReference type="AlphaFoldDB" id="A0A1J5RJM1"/>
<dbReference type="Gene3D" id="1.20.1640.10">
    <property type="entry name" value="Multidrug efflux transporter AcrB transmembrane domain"/>
    <property type="match status" value="2"/>
</dbReference>
<comment type="subcellular location">
    <subcellularLocation>
        <location evidence="1">Cell membrane</location>
        <topology evidence="1">Multi-pass membrane protein</topology>
    </subcellularLocation>
</comment>
<dbReference type="PRINTS" id="PR00702">
    <property type="entry name" value="ACRIFLAVINRP"/>
</dbReference>
<dbReference type="PANTHER" id="PTHR32063">
    <property type="match status" value="1"/>
</dbReference>
<dbReference type="SUPFAM" id="SSF82866">
    <property type="entry name" value="Multidrug efflux transporter AcrB transmembrane domain"/>
    <property type="match status" value="2"/>
</dbReference>
<dbReference type="InterPro" id="IPR027463">
    <property type="entry name" value="AcrB_DN_DC_subdom"/>
</dbReference>
<keyword evidence="5 8" id="KW-0812">Transmembrane</keyword>
<feature type="transmembrane region" description="Helical" evidence="8">
    <location>
        <begin position="955"/>
        <end position="975"/>
    </location>
</feature>
<dbReference type="Gene3D" id="3.30.70.1320">
    <property type="entry name" value="Multidrug efflux transporter AcrB pore domain like"/>
    <property type="match status" value="1"/>
</dbReference>
<dbReference type="FunFam" id="3.30.70.1430:FF:000001">
    <property type="entry name" value="Efflux pump membrane transporter"/>
    <property type="match status" value="1"/>
</dbReference>
<organism evidence="9">
    <name type="scientific">mine drainage metagenome</name>
    <dbReference type="NCBI Taxonomy" id="410659"/>
    <lineage>
        <taxon>unclassified sequences</taxon>
        <taxon>metagenomes</taxon>
        <taxon>ecological metagenomes</taxon>
    </lineage>
</organism>
<reference evidence="9" key="1">
    <citation type="submission" date="2016-10" db="EMBL/GenBank/DDBJ databases">
        <title>Sequence of Gallionella enrichment culture.</title>
        <authorList>
            <person name="Poehlein A."/>
            <person name="Muehling M."/>
            <person name="Daniel R."/>
        </authorList>
    </citation>
    <scope>NUCLEOTIDE SEQUENCE</scope>
</reference>
<dbReference type="Gene3D" id="3.30.70.1440">
    <property type="entry name" value="Multidrug efflux transporter AcrB pore domain"/>
    <property type="match status" value="1"/>
</dbReference>
<dbReference type="FunFam" id="1.20.1640.10:FF:000001">
    <property type="entry name" value="Efflux pump membrane transporter"/>
    <property type="match status" value="1"/>
</dbReference>
<comment type="caution">
    <text evidence="9">The sequence shown here is derived from an EMBL/GenBank/DDBJ whole genome shotgun (WGS) entry which is preliminary data.</text>
</comment>
<evidence type="ECO:0000313" key="9">
    <source>
        <dbReference type="EMBL" id="OIQ95650.1"/>
    </source>
</evidence>
<feature type="transmembrane region" description="Helical" evidence="8">
    <location>
        <begin position="463"/>
        <end position="482"/>
    </location>
</feature>
<evidence type="ECO:0000256" key="2">
    <source>
        <dbReference type="ARBA" id="ARBA00022448"/>
    </source>
</evidence>
<evidence type="ECO:0000256" key="1">
    <source>
        <dbReference type="ARBA" id="ARBA00004651"/>
    </source>
</evidence>
<feature type="transmembrane region" description="Helical" evidence="8">
    <location>
        <begin position="365"/>
        <end position="384"/>
    </location>
</feature>
<sequence>MNLSAPFIRRPVATSLLALGLLLAGIIAFRFLPIAPLPQVEYPTISVWANLPGADPVTVATSVAAPLERRLAQIAGVSEMTSSSSLGRCSITIQFDLDRNIDSCARDVQAAINAATADLPADLVTRPNYRKANPADAPIMILAMTSDSLAPAEVYNYATDVVAQELSQVDGVSEVTVSGAEKSAVRVQINPAYLAYLGISSDQIRTFLSKTNANLPKGSLDGDQVSYALQVNDQLSGASDYRNLVAYSRNGTGVRLSDIGRVSNGVANSLHAGWYNGQPAVLLIVFKQPGANVIDTVDHIRALMPQLKRWMPPSINLNVQTDRTQTIRASVDHIEVTLLLSVALVIMTVFIFLRRFWATVIPSISVPLALAGTFGVMYLCGYSLDNLSLMALAVAVGFVVDDSIVVLENIVRYMEAGDTPLDAALKGARQIGFTIVSISFSLVAVFIPLIFMGGLIGRLLHEFAVTLTSAILVSAVVSLTLTPMMCGRYLRHEKSEEEPNRLFRWLERWFTEMRDLYETALRWVLRHQRLMLWITCLTMVATVGLYVVVPKGFFPQVDNGYMVCISEAAQDISFQALKDRQKRVTQIVLSDPAVLSAASFVDGGNNNGRMFVQLKPMSERKVSINTVISRLRRRLAPVEGVTLFMVPAQDLHVGGRSAKSQFQYTLQGSNLDELGSWSQKLATELAKDPAFRDVTTDQQSAALQARVVIDRTTAARLHVPLTAIDSALYNSFGQRQVSTIYTDLSQYHVILEADPRFQWDPSALDQIYVRSTTGQMIPLHAVATVQRTHTSLSVSHQGQFPAITLSFNLAPGYSLGEATRQIASASNRLHMPESIHGSFAGTAKVFQQSLATEPLLILAALVAVYIILGMLYESLIHPITILSTLPSAGLGALLALLATGYELSIVALIGIILLIGIVKKNAIMMIDYALYVERTEGLSPDEAIYRACIVRFRPIMMTTMAALFGALPLAVLGGVGSEMHKPLGISIVGGLVLSQALTLFTTPVVYIALDRLRNRFKRRAPAPAALPETQVG</sequence>
<evidence type="ECO:0000256" key="4">
    <source>
        <dbReference type="ARBA" id="ARBA00022519"/>
    </source>
</evidence>
<feature type="transmembrane region" description="Helical" evidence="8">
    <location>
        <begin position="530"/>
        <end position="549"/>
    </location>
</feature>
<proteinExistence type="predicted"/>
<gene>
    <name evidence="9" type="primary">mdtC_21</name>
    <name evidence="9" type="ORF">GALL_223260</name>
</gene>
<dbReference type="SUPFAM" id="SSF82693">
    <property type="entry name" value="Multidrug efflux transporter AcrB pore domain, PN1, PN2, PC1 and PC2 subdomains"/>
    <property type="match status" value="3"/>
</dbReference>
<keyword evidence="4" id="KW-0997">Cell inner membrane</keyword>
<dbReference type="GO" id="GO:0005886">
    <property type="term" value="C:plasma membrane"/>
    <property type="evidence" value="ECO:0007669"/>
    <property type="project" value="UniProtKB-SubCell"/>
</dbReference>
<evidence type="ECO:0000256" key="3">
    <source>
        <dbReference type="ARBA" id="ARBA00022475"/>
    </source>
</evidence>
<evidence type="ECO:0000256" key="7">
    <source>
        <dbReference type="ARBA" id="ARBA00023136"/>
    </source>
</evidence>
<evidence type="ECO:0000256" key="6">
    <source>
        <dbReference type="ARBA" id="ARBA00022989"/>
    </source>
</evidence>
<name>A0A1J5RJM1_9ZZZZ</name>
<keyword evidence="3" id="KW-1003">Cell membrane</keyword>
<keyword evidence="6 8" id="KW-1133">Transmembrane helix</keyword>